<organism evidence="3">
    <name type="scientific">Candidatus Kentrum sp. LPFa</name>
    <dbReference type="NCBI Taxonomy" id="2126335"/>
    <lineage>
        <taxon>Bacteria</taxon>
        <taxon>Pseudomonadati</taxon>
        <taxon>Pseudomonadota</taxon>
        <taxon>Gammaproteobacteria</taxon>
        <taxon>Candidatus Kentrum</taxon>
    </lineage>
</organism>
<evidence type="ECO:0000313" key="2">
    <source>
        <dbReference type="EMBL" id="VFK09783.1"/>
    </source>
</evidence>
<dbReference type="EMBL" id="CAADFM010000027">
    <property type="protein sequence ID" value="VFK09783.1"/>
    <property type="molecule type" value="Genomic_DNA"/>
</dbReference>
<reference evidence="3" key="1">
    <citation type="submission" date="2019-02" db="EMBL/GenBank/DDBJ databases">
        <authorList>
            <person name="Gruber-Vodicka R. H."/>
            <person name="Seah K. B. B."/>
        </authorList>
    </citation>
    <scope>NUCLEOTIDE SEQUENCE</scope>
    <source>
        <strain evidence="2">BECK_S312</strain>
        <strain evidence="3">BECK_S426</strain>
    </source>
</reference>
<sequence length="106" mass="12307">MKFPYGIADFHKAITQGYFYADRTDRIASLEQAGDYLLFLRPRRFGKSLILSMLENYYDMARANEFEQLFGHLEIGRSPTPKHNQYFVMRWDFSMVASSGHRAGAA</sequence>
<dbReference type="Pfam" id="PF09820">
    <property type="entry name" value="AAA-ATPase_like"/>
    <property type="match status" value="1"/>
</dbReference>
<gene>
    <name evidence="2" type="ORF">BECKLPF1236A_GA0070988_1002713</name>
    <name evidence="3" type="ORF">BECKLPF1236C_GA0070990_100285</name>
</gene>
<evidence type="ECO:0000259" key="1">
    <source>
        <dbReference type="Pfam" id="PF09820"/>
    </source>
</evidence>
<accession>A0A450X9F2</accession>
<name>A0A450X9F2_9GAMM</name>
<dbReference type="PANTHER" id="PTHR34825:SF2">
    <property type="entry name" value="AAA-ATPASE-LIKE DOMAIN-CONTAINING PROTEIN"/>
    <property type="match status" value="1"/>
</dbReference>
<protein>
    <submittedName>
        <fullName evidence="3">Predicted AAA-ATPase</fullName>
    </submittedName>
</protein>
<feature type="domain" description="AAA-ATPase-like" evidence="1">
    <location>
        <begin position="4"/>
        <end position="98"/>
    </location>
</feature>
<evidence type="ECO:0000313" key="3">
    <source>
        <dbReference type="EMBL" id="VFK25974.1"/>
    </source>
</evidence>
<dbReference type="InterPro" id="IPR018631">
    <property type="entry name" value="AAA-ATPase-like_dom"/>
</dbReference>
<proteinExistence type="predicted"/>
<dbReference type="PANTHER" id="PTHR34825">
    <property type="entry name" value="CONSERVED PROTEIN, WITH A WEAK D-GALACTARATE DEHYDRATASE/ALTRONATE HYDROLASE DOMAIN"/>
    <property type="match status" value="1"/>
</dbReference>
<dbReference type="EMBL" id="CAADFP010000028">
    <property type="protein sequence ID" value="VFK25974.1"/>
    <property type="molecule type" value="Genomic_DNA"/>
</dbReference>
<dbReference type="AlphaFoldDB" id="A0A450X9F2"/>